<evidence type="ECO:0000256" key="3">
    <source>
        <dbReference type="ARBA" id="ARBA00022741"/>
    </source>
</evidence>
<name>A0A0X2NIZ0_9CORY</name>
<keyword evidence="1" id="KW-0436">Ligase</keyword>
<evidence type="ECO:0000259" key="6">
    <source>
        <dbReference type="Pfam" id="PF03738"/>
    </source>
</evidence>
<dbReference type="RefSeq" id="WP_014010646.1">
    <property type="nucleotide sequence ID" value="NZ_FAUH01000001.1"/>
</dbReference>
<proteinExistence type="predicted"/>
<evidence type="ECO:0000256" key="5">
    <source>
        <dbReference type="ARBA" id="ARBA00022842"/>
    </source>
</evidence>
<evidence type="ECO:0000313" key="7">
    <source>
        <dbReference type="EMBL" id="CUU64729.1"/>
    </source>
</evidence>
<evidence type="ECO:0000256" key="1">
    <source>
        <dbReference type="ARBA" id="ARBA00022598"/>
    </source>
</evidence>
<keyword evidence="2" id="KW-0479">Metal-binding</keyword>
<reference evidence="8" key="1">
    <citation type="submission" date="2015-11" db="EMBL/GenBank/DDBJ databases">
        <authorList>
            <person name="Dugat-Bony E."/>
        </authorList>
    </citation>
    <scope>NUCLEOTIDE SEQUENCE [LARGE SCALE GENOMIC DNA]</scope>
    <source>
        <strain evidence="8">Mu292</strain>
    </source>
</reference>
<dbReference type="AlphaFoldDB" id="A0A0X2NIZ0"/>
<keyword evidence="3" id="KW-0547">Nucleotide-binding</keyword>
<dbReference type="GO" id="GO:0046872">
    <property type="term" value="F:metal ion binding"/>
    <property type="evidence" value="ECO:0007669"/>
    <property type="project" value="UniProtKB-KW"/>
</dbReference>
<accession>A0A0X2NIZ0</accession>
<dbReference type="Gene3D" id="3.30.1490.330">
    <property type="match status" value="1"/>
</dbReference>
<dbReference type="Proteomes" id="UP000182498">
    <property type="component" value="Unassembled WGS sequence"/>
</dbReference>
<organism evidence="7 8">
    <name type="scientific">Corynebacterium variabile</name>
    <dbReference type="NCBI Taxonomy" id="1727"/>
    <lineage>
        <taxon>Bacteria</taxon>
        <taxon>Bacillati</taxon>
        <taxon>Actinomycetota</taxon>
        <taxon>Actinomycetes</taxon>
        <taxon>Mycobacteriales</taxon>
        <taxon>Corynebacteriaceae</taxon>
        <taxon>Corynebacterium</taxon>
    </lineage>
</organism>
<dbReference type="EMBL" id="FAUH01000001">
    <property type="protein sequence ID" value="CUU64729.1"/>
    <property type="molecule type" value="Genomic_DNA"/>
</dbReference>
<gene>
    <name evidence="7" type="ORF">CVAR292_00033</name>
</gene>
<dbReference type="Pfam" id="PF03738">
    <property type="entry name" value="GSP_synth"/>
    <property type="match status" value="1"/>
</dbReference>
<dbReference type="GO" id="GO:0005524">
    <property type="term" value="F:ATP binding"/>
    <property type="evidence" value="ECO:0007669"/>
    <property type="project" value="UniProtKB-KW"/>
</dbReference>
<dbReference type="GO" id="GO:0016874">
    <property type="term" value="F:ligase activity"/>
    <property type="evidence" value="ECO:0007669"/>
    <property type="project" value="UniProtKB-KW"/>
</dbReference>
<keyword evidence="8" id="KW-1185">Reference proteome</keyword>
<evidence type="ECO:0000313" key="8">
    <source>
        <dbReference type="Proteomes" id="UP000182498"/>
    </source>
</evidence>
<dbReference type="OMA" id="CFKLYPW"/>
<sequence length="413" mass="46748">MERITCTPREGWEEIIRSQGLTYSHSVRDAGPDAGTEVEYWNESAAYVFTLAEVEALEVQTENLHRMALEAARFLADEQWTPGSPWRCLGLPEYAVEYAVNSLNRGDPDLYGRFDLAYSGVPGEPAKMLEYNADTPTGIVETAISQWYWYEDKYGRERDGGAWDQWNFLFEALRDRFAALRLRLPGGGMHFAHTELERTGEDIMNTAVLRDCADQAGWNTTSLLMSEIGWDARLEEFVDMDDQPIQNIFKLYPWEDMMGEEFGSPLATKRPTGWIEPAWKMFLSTKVLGAAMWHLYPGHENLLPSYIDGPREMTDWVKKPLHGREGDNIEIFRAGTGSGRGEHIVQPGRYGPEGYVWQQYTQIPNFPGPDGAPNHPVPGAWVVNGESVGVGIRESDGPVTDYWCRFVPNLIHG</sequence>
<dbReference type="InterPro" id="IPR016185">
    <property type="entry name" value="PreATP-grasp_dom_sf"/>
</dbReference>
<dbReference type="OrthoDB" id="9765517at2"/>
<evidence type="ECO:0000256" key="4">
    <source>
        <dbReference type="ARBA" id="ARBA00022840"/>
    </source>
</evidence>
<dbReference type="SUPFAM" id="SSF56059">
    <property type="entry name" value="Glutathione synthetase ATP-binding domain-like"/>
    <property type="match status" value="1"/>
</dbReference>
<keyword evidence="5" id="KW-0460">Magnesium</keyword>
<protein>
    <submittedName>
        <fullName evidence="7">Glutathionylspermidine synthase</fullName>
    </submittedName>
</protein>
<dbReference type="SUPFAM" id="SSF52440">
    <property type="entry name" value="PreATP-grasp domain"/>
    <property type="match status" value="1"/>
</dbReference>
<evidence type="ECO:0000256" key="2">
    <source>
        <dbReference type="ARBA" id="ARBA00022723"/>
    </source>
</evidence>
<dbReference type="InterPro" id="IPR005494">
    <property type="entry name" value="GSPS_pre-ATP-grasp-like_dom"/>
</dbReference>
<keyword evidence="4" id="KW-0067">ATP-binding</keyword>
<feature type="domain" description="Glutathionylspermidine synthase pre-ATP-grasp-like" evidence="6">
    <location>
        <begin position="12"/>
        <end position="411"/>
    </location>
</feature>